<evidence type="ECO:0000259" key="8">
    <source>
        <dbReference type="Pfam" id="PF14669"/>
    </source>
</evidence>
<evidence type="ECO:0000313" key="9">
    <source>
        <dbReference type="EMBL" id="KAH0627301.1"/>
    </source>
</evidence>
<dbReference type="Proteomes" id="UP000826234">
    <property type="component" value="Unassembled WGS sequence"/>
</dbReference>
<name>A0ABQ7TC26_PHRPL</name>
<keyword evidence="6" id="KW-0744">Spermatogenesis</keyword>
<dbReference type="InterPro" id="IPR038952">
    <property type="entry name" value="TOPAZ1"/>
</dbReference>
<comment type="function">
    <text evidence="1">Important for normal spermatogenesis and male fertility. Specifically required for progression to the post-meiotic stages of spermatocyte development. Seems to be necessary for normal expression levels of a number of testis-expressed gene transcripts, although its role in this process is unclear.</text>
</comment>
<feature type="domain" description="Protein TOPAZ1" evidence="8">
    <location>
        <begin position="3"/>
        <end position="90"/>
    </location>
</feature>
<evidence type="ECO:0000256" key="5">
    <source>
        <dbReference type="ARBA" id="ARBA00022782"/>
    </source>
</evidence>
<evidence type="ECO:0000256" key="4">
    <source>
        <dbReference type="ARBA" id="ARBA00022490"/>
    </source>
</evidence>
<sequence length="197" mass="22545">MQQRKEEKARKVLDALHALQIPFTFLKGLLGHERLAPRCHIVNVAVEIFLKCGTLDGAIWVLKESDWIINTLSWPCDRMDVLKRHNLLCTMASEYITKSQYGEAFEVLQNLPGFQNSSDTLDVSQYSLLFNKLLDACLESKHLAISSTVVEFMLTKNIPVEFNLLRALITTLGRSCLWLKARTHYKSKLSSKQCLLY</sequence>
<protein>
    <recommendedName>
        <fullName evidence="3">Protein TOPAZ1</fullName>
    </recommendedName>
    <alternativeName>
        <fullName evidence="7">Testis- and ovary-specific PAZ domain-containing protein 1</fullName>
    </alternativeName>
</protein>
<keyword evidence="5" id="KW-0221">Differentiation</keyword>
<evidence type="ECO:0000256" key="6">
    <source>
        <dbReference type="ARBA" id="ARBA00022871"/>
    </source>
</evidence>
<dbReference type="EMBL" id="JAIPUX010000521">
    <property type="protein sequence ID" value="KAH0627301.1"/>
    <property type="molecule type" value="Genomic_DNA"/>
</dbReference>
<keyword evidence="4" id="KW-0963">Cytoplasm</keyword>
<dbReference type="InterPro" id="IPR029435">
    <property type="entry name" value="TOPAZ1_dom"/>
</dbReference>
<accession>A0ABQ7TC26</accession>
<dbReference type="PANTHER" id="PTHR35671">
    <property type="entry name" value="PROTEIN TOPAZ1"/>
    <property type="match status" value="1"/>
</dbReference>
<comment type="caution">
    <text evidence="9">The sequence shown here is derived from an EMBL/GenBank/DDBJ whole genome shotgun (WGS) entry which is preliminary data.</text>
</comment>
<organism evidence="9 10">
    <name type="scientific">Phrynosoma platyrhinos</name>
    <name type="common">Desert horned lizard</name>
    <dbReference type="NCBI Taxonomy" id="52577"/>
    <lineage>
        <taxon>Eukaryota</taxon>
        <taxon>Metazoa</taxon>
        <taxon>Chordata</taxon>
        <taxon>Craniata</taxon>
        <taxon>Vertebrata</taxon>
        <taxon>Euteleostomi</taxon>
        <taxon>Lepidosauria</taxon>
        <taxon>Squamata</taxon>
        <taxon>Bifurcata</taxon>
        <taxon>Unidentata</taxon>
        <taxon>Episquamata</taxon>
        <taxon>Toxicofera</taxon>
        <taxon>Iguania</taxon>
        <taxon>Phrynosomatidae</taxon>
        <taxon>Phrynosomatinae</taxon>
        <taxon>Phrynosoma</taxon>
    </lineage>
</organism>
<dbReference type="PANTHER" id="PTHR35671:SF1">
    <property type="entry name" value="PROTEIN TOPAZ1"/>
    <property type="match status" value="1"/>
</dbReference>
<evidence type="ECO:0000313" key="10">
    <source>
        <dbReference type="Proteomes" id="UP000826234"/>
    </source>
</evidence>
<evidence type="ECO:0000256" key="2">
    <source>
        <dbReference type="ARBA" id="ARBA00004514"/>
    </source>
</evidence>
<proteinExistence type="predicted"/>
<reference evidence="9 10" key="1">
    <citation type="journal article" date="2022" name="Gigascience">
        <title>A chromosome-level genome assembly and annotation of the desert horned lizard, Phrynosoma platyrhinos, provides insight into chromosomal rearrangements among reptiles.</title>
        <authorList>
            <person name="Koochekian N."/>
            <person name="Ascanio A."/>
            <person name="Farleigh K."/>
            <person name="Card D.C."/>
            <person name="Schield D.R."/>
            <person name="Castoe T.A."/>
            <person name="Jezkova T."/>
        </authorList>
    </citation>
    <scope>NUCLEOTIDE SEQUENCE [LARGE SCALE GENOMIC DNA]</scope>
    <source>
        <strain evidence="9">NK-2021</strain>
    </source>
</reference>
<evidence type="ECO:0000256" key="1">
    <source>
        <dbReference type="ARBA" id="ARBA00002132"/>
    </source>
</evidence>
<keyword evidence="10" id="KW-1185">Reference proteome</keyword>
<gene>
    <name evidence="9" type="ORF">JD844_002836</name>
</gene>
<comment type="subcellular location">
    <subcellularLocation>
        <location evidence="2">Cytoplasm</location>
        <location evidence="2">Cytosol</location>
    </subcellularLocation>
</comment>
<evidence type="ECO:0000256" key="3">
    <source>
        <dbReference type="ARBA" id="ARBA00016464"/>
    </source>
</evidence>
<dbReference type="Pfam" id="PF14669">
    <property type="entry name" value="Asp_Glu_race_2"/>
    <property type="match status" value="1"/>
</dbReference>
<evidence type="ECO:0000256" key="7">
    <source>
        <dbReference type="ARBA" id="ARBA00031943"/>
    </source>
</evidence>